<dbReference type="PANTHER" id="PTHR33121">
    <property type="entry name" value="CYCLIC DI-GMP PHOSPHODIESTERASE PDEF"/>
    <property type="match status" value="1"/>
</dbReference>
<dbReference type="EMBL" id="FOJU01000002">
    <property type="protein sequence ID" value="SFA90490.1"/>
    <property type="molecule type" value="Genomic_DNA"/>
</dbReference>
<organism evidence="3 4">
    <name type="scientific">Poseidonocella pacifica</name>
    <dbReference type="NCBI Taxonomy" id="871651"/>
    <lineage>
        <taxon>Bacteria</taxon>
        <taxon>Pseudomonadati</taxon>
        <taxon>Pseudomonadota</taxon>
        <taxon>Alphaproteobacteria</taxon>
        <taxon>Rhodobacterales</taxon>
        <taxon>Roseobacteraceae</taxon>
        <taxon>Poseidonocella</taxon>
    </lineage>
</organism>
<dbReference type="CDD" id="cd01948">
    <property type="entry name" value="EAL"/>
    <property type="match status" value="1"/>
</dbReference>
<dbReference type="AlphaFoldDB" id="A0A1I0WQQ6"/>
<dbReference type="InterPro" id="IPR050706">
    <property type="entry name" value="Cyclic-di-GMP_PDE-like"/>
</dbReference>
<reference evidence="3 4" key="1">
    <citation type="submission" date="2016-10" db="EMBL/GenBank/DDBJ databases">
        <authorList>
            <person name="de Groot N.N."/>
        </authorList>
    </citation>
    <scope>NUCLEOTIDE SEQUENCE [LARGE SCALE GENOMIC DNA]</scope>
    <source>
        <strain evidence="3 4">DSM 29316</strain>
    </source>
</reference>
<sequence length="278" mass="30924">MADDFGTNRGNGGVSSPLDLAVEQRDRNTLRMVQEAVAAGDLTLAYQPVVQARQTDQVAFYEGLMRIIDETGRIIPAADFMYAVEDTDTGREIDRAALAMGMRTLMMHSNIRISVNMSARSIGYEPWMHTLNQFLTEEPGIGERLILEITESSAMLMPDLVVDFMDRLQAHGVAFALDDFGSGYTAFRYFKDFFFDAVKIDGQFISGIHRSEDNQVLTQALVMIARHFDMFSVAENVESEADARYLASIGVNCLQGYLFGAPTTEALFDGAPQRNRQA</sequence>
<name>A0A1I0WQQ6_9RHOB</name>
<gene>
    <name evidence="3" type="ORF">SAMN05421688_1631</name>
</gene>
<feature type="region of interest" description="Disordered" evidence="1">
    <location>
        <begin position="1"/>
        <end position="20"/>
    </location>
</feature>
<dbReference type="PROSITE" id="PS50883">
    <property type="entry name" value="EAL"/>
    <property type="match status" value="1"/>
</dbReference>
<evidence type="ECO:0000313" key="4">
    <source>
        <dbReference type="Proteomes" id="UP000198796"/>
    </source>
</evidence>
<dbReference type="SUPFAM" id="SSF141868">
    <property type="entry name" value="EAL domain-like"/>
    <property type="match status" value="1"/>
</dbReference>
<dbReference type="PANTHER" id="PTHR33121:SF79">
    <property type="entry name" value="CYCLIC DI-GMP PHOSPHODIESTERASE PDED-RELATED"/>
    <property type="match status" value="1"/>
</dbReference>
<feature type="domain" description="EAL" evidence="2">
    <location>
        <begin position="26"/>
        <end position="276"/>
    </location>
</feature>
<dbReference type="STRING" id="871651.SAMN05421688_1631"/>
<protein>
    <submittedName>
        <fullName evidence="3">Diguanylate phosphodiesterase</fullName>
    </submittedName>
</protein>
<dbReference type="InterPro" id="IPR035919">
    <property type="entry name" value="EAL_sf"/>
</dbReference>
<proteinExistence type="predicted"/>
<keyword evidence="4" id="KW-1185">Reference proteome</keyword>
<dbReference type="Pfam" id="PF00563">
    <property type="entry name" value="EAL"/>
    <property type="match status" value="1"/>
</dbReference>
<dbReference type="InterPro" id="IPR001633">
    <property type="entry name" value="EAL_dom"/>
</dbReference>
<dbReference type="OrthoDB" id="23692at2"/>
<dbReference type="RefSeq" id="WP_092062864.1">
    <property type="nucleotide sequence ID" value="NZ_FOJU01000002.1"/>
</dbReference>
<accession>A0A1I0WQQ6</accession>
<dbReference type="Proteomes" id="UP000198796">
    <property type="component" value="Unassembled WGS sequence"/>
</dbReference>
<evidence type="ECO:0000256" key="1">
    <source>
        <dbReference type="SAM" id="MobiDB-lite"/>
    </source>
</evidence>
<dbReference type="SMART" id="SM00052">
    <property type="entry name" value="EAL"/>
    <property type="match status" value="1"/>
</dbReference>
<evidence type="ECO:0000313" key="3">
    <source>
        <dbReference type="EMBL" id="SFA90490.1"/>
    </source>
</evidence>
<dbReference type="Gene3D" id="3.20.20.450">
    <property type="entry name" value="EAL domain"/>
    <property type="match status" value="1"/>
</dbReference>
<evidence type="ECO:0000259" key="2">
    <source>
        <dbReference type="PROSITE" id="PS50883"/>
    </source>
</evidence>
<dbReference type="GO" id="GO:0071111">
    <property type="term" value="F:cyclic-guanylate-specific phosphodiesterase activity"/>
    <property type="evidence" value="ECO:0007669"/>
    <property type="project" value="InterPro"/>
</dbReference>